<feature type="domain" description="Glycosyltransferase 2-like" evidence="5">
    <location>
        <begin position="50"/>
        <end position="194"/>
    </location>
</feature>
<keyword evidence="4" id="KW-0812">Transmembrane</keyword>
<evidence type="ECO:0000259" key="5">
    <source>
        <dbReference type="Pfam" id="PF00535"/>
    </source>
</evidence>
<gene>
    <name evidence="6" type="ORF">J2N86_07250</name>
</gene>
<evidence type="ECO:0000313" key="7">
    <source>
        <dbReference type="Proteomes" id="UP001057474"/>
    </source>
</evidence>
<dbReference type="SUPFAM" id="SSF53448">
    <property type="entry name" value="Nucleotide-diphospho-sugar transferases"/>
    <property type="match status" value="1"/>
</dbReference>
<dbReference type="InterPro" id="IPR001173">
    <property type="entry name" value="Glyco_trans_2-like"/>
</dbReference>
<dbReference type="PANTHER" id="PTHR43630">
    <property type="entry name" value="POLY-BETA-1,6-N-ACETYL-D-GLUCOSAMINE SYNTHASE"/>
    <property type="match status" value="1"/>
</dbReference>
<keyword evidence="4" id="KW-0472">Membrane</keyword>
<dbReference type="Proteomes" id="UP001057474">
    <property type="component" value="Chromosome"/>
</dbReference>
<keyword evidence="7" id="KW-1185">Reference proteome</keyword>
<keyword evidence="2" id="KW-0328">Glycosyltransferase</keyword>
<accession>A0ABY4Y4G2</accession>
<evidence type="ECO:0000256" key="1">
    <source>
        <dbReference type="ARBA" id="ARBA00006739"/>
    </source>
</evidence>
<feature type="transmembrane region" description="Helical" evidence="4">
    <location>
        <begin position="449"/>
        <end position="470"/>
    </location>
</feature>
<organism evidence="6 7">
    <name type="scientific">Legionella lytica</name>
    <dbReference type="NCBI Taxonomy" id="96232"/>
    <lineage>
        <taxon>Bacteria</taxon>
        <taxon>Pseudomonadati</taxon>
        <taxon>Pseudomonadota</taxon>
        <taxon>Gammaproteobacteria</taxon>
        <taxon>Legionellales</taxon>
        <taxon>Legionellaceae</taxon>
        <taxon>Legionella</taxon>
    </lineage>
</organism>
<dbReference type="CDD" id="cd06423">
    <property type="entry name" value="CESA_like"/>
    <property type="match status" value="1"/>
</dbReference>
<evidence type="ECO:0000256" key="4">
    <source>
        <dbReference type="SAM" id="Phobius"/>
    </source>
</evidence>
<keyword evidence="3" id="KW-0808">Transferase</keyword>
<protein>
    <submittedName>
        <fullName evidence="6">Glycosyltransferase family 2 protein</fullName>
    </submittedName>
</protein>
<dbReference type="PANTHER" id="PTHR43630:SF1">
    <property type="entry name" value="POLY-BETA-1,6-N-ACETYL-D-GLUCOSAMINE SYNTHASE"/>
    <property type="match status" value="1"/>
</dbReference>
<feature type="transmembrane region" description="Helical" evidence="4">
    <location>
        <begin position="371"/>
        <end position="392"/>
    </location>
</feature>
<name>A0ABY4Y4G2_9GAMM</name>
<dbReference type="Gene3D" id="3.90.550.10">
    <property type="entry name" value="Spore Coat Polysaccharide Biosynthesis Protein SpsA, Chain A"/>
    <property type="match status" value="1"/>
</dbReference>
<dbReference type="InterPro" id="IPR029044">
    <property type="entry name" value="Nucleotide-diphossugar_trans"/>
</dbReference>
<dbReference type="Pfam" id="PF00535">
    <property type="entry name" value="Glycos_transf_2"/>
    <property type="match status" value="1"/>
</dbReference>
<feature type="transmembrane region" description="Helical" evidence="4">
    <location>
        <begin position="416"/>
        <end position="437"/>
    </location>
</feature>
<feature type="transmembrane region" description="Helical" evidence="4">
    <location>
        <begin position="341"/>
        <end position="359"/>
    </location>
</feature>
<proteinExistence type="inferred from homology"/>
<dbReference type="EMBL" id="CP071527">
    <property type="protein sequence ID" value="USQ12525.1"/>
    <property type="molecule type" value="Genomic_DNA"/>
</dbReference>
<evidence type="ECO:0000256" key="2">
    <source>
        <dbReference type="ARBA" id="ARBA00022676"/>
    </source>
</evidence>
<comment type="similarity">
    <text evidence="1">Belongs to the glycosyltransferase 2 family.</text>
</comment>
<evidence type="ECO:0000313" key="6">
    <source>
        <dbReference type="EMBL" id="USQ12525.1"/>
    </source>
</evidence>
<keyword evidence="4" id="KW-1133">Transmembrane helix</keyword>
<feature type="transmembrane region" description="Helical" evidence="4">
    <location>
        <begin position="299"/>
        <end position="321"/>
    </location>
</feature>
<dbReference type="RefSeq" id="WP_252578649.1">
    <property type="nucleotide sequence ID" value="NZ_CP071527.1"/>
</dbReference>
<feature type="transmembrane region" description="Helical" evidence="4">
    <location>
        <begin position="6"/>
        <end position="29"/>
    </location>
</feature>
<evidence type="ECO:0000256" key="3">
    <source>
        <dbReference type="ARBA" id="ARBA00022679"/>
    </source>
</evidence>
<feature type="transmembrane region" description="Helical" evidence="4">
    <location>
        <begin position="515"/>
        <end position="536"/>
    </location>
</feature>
<sequence length="539" mass="61609">MVGLINFLSFLALLGVIPVITLFLQFLLVGLHGLKNHYSQCKNYTPRVAIIIPVWNEEDVIGFSIDSLMSMNYPYECLRVYAIDDVSTDNTPQILAAKSQEYPDHVFNVRRTEKIDFGKAAVVNHGLRTILNDSWAEAIMIIDADVMFEKNTLLRMTRHFADPHISAVTAYIKEGQNPGNFISRSIGFEYIVAQAATRRAQNVLGVMACLAGGAQLHTRANIEQLGGKVDTSTLVEDTYTTFKTQLHGNKVLFDGNAIAIAEEPGDISSLWRQRFRWAEGNVQIIRKFKKIWFRPNTPGGLGGIFFGLIWFSTVLMPLIMITTSLALNTLYFLNTSLSWQFFRIFSLISFAAYLFTTFYSFCIDPKTAKRVWFEGIMFPGLISLINMLVAVFPDHATLLIHHYGSIELIYIYDHYFLLWANTWIALCMFCAWVVYHLDRAGVPQIITSPLLLLVGYGPLLCVITLSAYLVQFFHREMKWNKTIKTCKVEVKKNTPPMAYNFQKILVTDQKAERRLFYYEVLMLMILIIFCVLHRYYGLS</sequence>
<reference evidence="6" key="1">
    <citation type="submission" date="2021-03" db="EMBL/GenBank/DDBJ databases">
        <title>Legionella lytica PCM 2298.</title>
        <authorList>
            <person name="Koper P."/>
        </authorList>
    </citation>
    <scope>NUCLEOTIDE SEQUENCE</scope>
    <source>
        <strain evidence="6">PCM 2298</strain>
    </source>
</reference>